<dbReference type="Gene3D" id="3.40.50.1010">
    <property type="entry name" value="5'-nuclease"/>
    <property type="match status" value="1"/>
</dbReference>
<evidence type="ECO:0000259" key="1">
    <source>
        <dbReference type="Pfam" id="PF01936"/>
    </source>
</evidence>
<protein>
    <recommendedName>
        <fullName evidence="1">NYN domain-containing protein</fullName>
    </recommendedName>
</protein>
<reference evidence="2 3" key="1">
    <citation type="journal article" date="2012" name="Science">
        <title>The Paleozoic origin of enzymatic lignin decomposition reconstructed from 31 fungal genomes.</title>
        <authorList>
            <person name="Floudas D."/>
            <person name="Binder M."/>
            <person name="Riley R."/>
            <person name="Barry K."/>
            <person name="Blanchette R.A."/>
            <person name="Henrissat B."/>
            <person name="Martinez A.T."/>
            <person name="Otillar R."/>
            <person name="Spatafora J.W."/>
            <person name="Yadav J.S."/>
            <person name="Aerts A."/>
            <person name="Benoit I."/>
            <person name="Boyd A."/>
            <person name="Carlson A."/>
            <person name="Copeland A."/>
            <person name="Coutinho P.M."/>
            <person name="de Vries R.P."/>
            <person name="Ferreira P."/>
            <person name="Findley K."/>
            <person name="Foster B."/>
            <person name="Gaskell J."/>
            <person name="Glotzer D."/>
            <person name="Gorecki P."/>
            <person name="Heitman J."/>
            <person name="Hesse C."/>
            <person name="Hori C."/>
            <person name="Igarashi K."/>
            <person name="Jurgens J.A."/>
            <person name="Kallen N."/>
            <person name="Kersten P."/>
            <person name="Kohler A."/>
            <person name="Kuees U."/>
            <person name="Kumar T.K.A."/>
            <person name="Kuo A."/>
            <person name="LaButti K."/>
            <person name="Larrondo L.F."/>
            <person name="Lindquist E."/>
            <person name="Ling A."/>
            <person name="Lombard V."/>
            <person name="Lucas S."/>
            <person name="Lundell T."/>
            <person name="Martin R."/>
            <person name="McLaughlin D.J."/>
            <person name="Morgenstern I."/>
            <person name="Morin E."/>
            <person name="Murat C."/>
            <person name="Nagy L.G."/>
            <person name="Nolan M."/>
            <person name="Ohm R.A."/>
            <person name="Patyshakuliyeva A."/>
            <person name="Rokas A."/>
            <person name="Ruiz-Duenas F.J."/>
            <person name="Sabat G."/>
            <person name="Salamov A."/>
            <person name="Samejima M."/>
            <person name="Schmutz J."/>
            <person name="Slot J.C."/>
            <person name="St John F."/>
            <person name="Stenlid J."/>
            <person name="Sun H."/>
            <person name="Sun S."/>
            <person name="Syed K."/>
            <person name="Tsang A."/>
            <person name="Wiebenga A."/>
            <person name="Young D."/>
            <person name="Pisabarro A."/>
            <person name="Eastwood D.C."/>
            <person name="Martin F."/>
            <person name="Cullen D."/>
            <person name="Grigoriev I.V."/>
            <person name="Hibbett D.S."/>
        </authorList>
    </citation>
    <scope>NUCLEOTIDE SEQUENCE [LARGE SCALE GENOMIC DNA]</scope>
    <source>
        <strain evidence="2 3">MD-104</strain>
    </source>
</reference>
<feature type="non-terminal residue" evidence="2">
    <location>
        <position position="1"/>
    </location>
</feature>
<dbReference type="EMBL" id="KB468053">
    <property type="protein sequence ID" value="PCH40365.1"/>
    <property type="molecule type" value="Genomic_DNA"/>
</dbReference>
<dbReference type="STRING" id="742152.A0A2H3JFN9"/>
<dbReference type="AlphaFoldDB" id="A0A2H3JFN9"/>
<keyword evidence="3" id="KW-1185">Reference proteome</keyword>
<gene>
    <name evidence="2" type="ORF">WOLCODRAFT_49244</name>
</gene>
<dbReference type="OrthoDB" id="549353at2759"/>
<dbReference type="OMA" id="ATEPSYM"/>
<dbReference type="GO" id="GO:0004540">
    <property type="term" value="F:RNA nuclease activity"/>
    <property type="evidence" value="ECO:0007669"/>
    <property type="project" value="InterPro"/>
</dbReference>
<proteinExistence type="predicted"/>
<dbReference type="Pfam" id="PF01936">
    <property type="entry name" value="NYN"/>
    <property type="match status" value="1"/>
</dbReference>
<sequence>HNLVSFAQKYGTIKTFRAYMDTSLLGSAPSIALRCKLHYAGITLVECPHDNKKEAVDRAIGADLLEFAIHHPPHATVIIISGDRDYTVPISKLFLNGYTTIMLAPKQSLQNLRTAQTSSLLSWP</sequence>
<dbReference type="CDD" id="cd10910">
    <property type="entry name" value="PIN_limkain_b1_N_like"/>
    <property type="match status" value="1"/>
</dbReference>
<organism evidence="2 3">
    <name type="scientific">Wolfiporia cocos (strain MD-104)</name>
    <name type="common">Brown rot fungus</name>
    <dbReference type="NCBI Taxonomy" id="742152"/>
    <lineage>
        <taxon>Eukaryota</taxon>
        <taxon>Fungi</taxon>
        <taxon>Dikarya</taxon>
        <taxon>Basidiomycota</taxon>
        <taxon>Agaricomycotina</taxon>
        <taxon>Agaricomycetes</taxon>
        <taxon>Polyporales</taxon>
        <taxon>Phaeolaceae</taxon>
        <taxon>Wolfiporia</taxon>
    </lineage>
</organism>
<evidence type="ECO:0000313" key="2">
    <source>
        <dbReference type="EMBL" id="PCH40365.1"/>
    </source>
</evidence>
<accession>A0A2H3JFN9</accession>
<dbReference type="Proteomes" id="UP000218811">
    <property type="component" value="Unassembled WGS sequence"/>
</dbReference>
<feature type="non-terminal residue" evidence="2">
    <location>
        <position position="124"/>
    </location>
</feature>
<evidence type="ECO:0000313" key="3">
    <source>
        <dbReference type="Proteomes" id="UP000218811"/>
    </source>
</evidence>
<feature type="domain" description="NYN" evidence="1">
    <location>
        <begin position="2"/>
        <end position="116"/>
    </location>
</feature>
<name>A0A2H3JFN9_WOLCO</name>
<dbReference type="InterPro" id="IPR021139">
    <property type="entry name" value="NYN"/>
</dbReference>